<evidence type="ECO:0000313" key="3">
    <source>
        <dbReference type="Proteomes" id="UP000015101"/>
    </source>
</evidence>
<accession>T1FLG6</accession>
<dbReference type="Pfam" id="PF04519">
    <property type="entry name" value="Bactofilin"/>
    <property type="match status" value="1"/>
</dbReference>
<dbReference type="RefSeq" id="XP_009010664.1">
    <property type="nucleotide sequence ID" value="XM_009012416.1"/>
</dbReference>
<evidence type="ECO:0000313" key="2">
    <source>
        <dbReference type="EnsemblMetazoa" id="HelroP184553"/>
    </source>
</evidence>
<dbReference type="EnsemblMetazoa" id="HelroT184553">
    <property type="protein sequence ID" value="HelroP184553"/>
    <property type="gene ID" value="HelroG184553"/>
</dbReference>
<sequence length="560" mass="61984">MAKAKKHGKLLSDIVIAVWQYIRDLKGGRLYSYLLKLIVGPSDFASLASKERQRLQEEVKHKMAKAKEKAFKERFKGISLTTVDQKKLYVIDKNCAFVQVYNGGFIGTQPMNNLSYWISLIESGKLVLATKEIEAQILSTQGSAMPPKSKKQVTRQQENSSVVERIRAYRHKQFVGPNGLRVKIFENLAEISHENGLCEHLTGSGLARLFDEIETGVLQEVDGFQNVNIKKVIKATDLPKIEHMRLLAMDVQETYESHERHVPHQDIVRPIQKKTVPVGTVKQKVTPSHAVDVSEKKAVEKSAVSILAVDATSKAELGQKLMTEYAVGDKLPSGETVLSVSKNADVKVPAKPKQEVAVQSERKPMELVTFGTKNNDVVDRENNLNPVLMKVGRVKSVLAADMVINGDVELSDYGVRIQAHITGNVTQRGSSLVIIDKDSVVEGEIRGRYIIVLGKVKGKIFGERIVVGATALIEGDVIYRNTFTPIAGAKMRGQINQQDEALFSDEVTPMPQNPERKLGDDVVPQENLIKPVIEQKPVLDFSHSSVLPTFSVKPAFAGKA</sequence>
<dbReference type="InterPro" id="IPR007607">
    <property type="entry name" value="BacA/B"/>
</dbReference>
<dbReference type="KEGG" id="hro:HELRODRAFT_184553"/>
<reference evidence="3" key="1">
    <citation type="submission" date="2012-12" db="EMBL/GenBank/DDBJ databases">
        <authorList>
            <person name="Hellsten U."/>
            <person name="Grimwood J."/>
            <person name="Chapman J.A."/>
            <person name="Shapiro H."/>
            <person name="Aerts A."/>
            <person name="Otillar R.P."/>
            <person name="Terry A.Y."/>
            <person name="Boore J.L."/>
            <person name="Simakov O."/>
            <person name="Marletaz F."/>
            <person name="Cho S.-J."/>
            <person name="Edsinger-Gonzales E."/>
            <person name="Havlak P."/>
            <person name="Kuo D.-H."/>
            <person name="Larsson T."/>
            <person name="Lv J."/>
            <person name="Arendt D."/>
            <person name="Savage R."/>
            <person name="Osoegawa K."/>
            <person name="de Jong P."/>
            <person name="Lindberg D.R."/>
            <person name="Seaver E.C."/>
            <person name="Weisblat D.A."/>
            <person name="Putnam N.H."/>
            <person name="Grigoriev I.V."/>
            <person name="Rokhsar D.S."/>
        </authorList>
    </citation>
    <scope>NUCLEOTIDE SEQUENCE</scope>
</reference>
<dbReference type="EMBL" id="AMQM01010674">
    <property type="status" value="NOT_ANNOTATED_CDS"/>
    <property type="molecule type" value="Genomic_DNA"/>
</dbReference>
<reference evidence="1 3" key="2">
    <citation type="journal article" date="2013" name="Nature">
        <title>Insights into bilaterian evolution from three spiralian genomes.</title>
        <authorList>
            <person name="Simakov O."/>
            <person name="Marletaz F."/>
            <person name="Cho S.J."/>
            <person name="Edsinger-Gonzales E."/>
            <person name="Havlak P."/>
            <person name="Hellsten U."/>
            <person name="Kuo D.H."/>
            <person name="Larsson T."/>
            <person name="Lv J."/>
            <person name="Arendt D."/>
            <person name="Savage R."/>
            <person name="Osoegawa K."/>
            <person name="de Jong P."/>
            <person name="Grimwood J."/>
            <person name="Chapman J.A."/>
            <person name="Shapiro H."/>
            <person name="Aerts A."/>
            <person name="Otillar R.P."/>
            <person name="Terry A.Y."/>
            <person name="Boore J.L."/>
            <person name="Grigoriev I.V."/>
            <person name="Lindberg D.R."/>
            <person name="Seaver E.C."/>
            <person name="Weisblat D.A."/>
            <person name="Putnam N.H."/>
            <person name="Rokhsar D.S."/>
        </authorList>
    </citation>
    <scope>NUCLEOTIDE SEQUENCE</scope>
</reference>
<dbReference type="CTD" id="20209665"/>
<dbReference type="HOGENOM" id="CLU_486877_0_0_1"/>
<dbReference type="EMBL" id="KB095838">
    <property type="protein sequence ID" value="ESO11238.1"/>
    <property type="molecule type" value="Genomic_DNA"/>
</dbReference>
<dbReference type="GeneID" id="20209665"/>
<protein>
    <recommendedName>
        <fullName evidence="4">Polymer-forming cytoskeletal protein</fullName>
    </recommendedName>
</protein>
<dbReference type="Proteomes" id="UP000015101">
    <property type="component" value="Unassembled WGS sequence"/>
</dbReference>
<reference evidence="2" key="3">
    <citation type="submission" date="2015-06" db="UniProtKB">
        <authorList>
            <consortium name="EnsemblMetazoa"/>
        </authorList>
    </citation>
    <scope>IDENTIFICATION</scope>
</reference>
<gene>
    <name evidence="2" type="primary">20209665</name>
    <name evidence="1" type="ORF">HELRODRAFT_184553</name>
</gene>
<proteinExistence type="predicted"/>
<organism evidence="2 3">
    <name type="scientific">Helobdella robusta</name>
    <name type="common">Californian leech</name>
    <dbReference type="NCBI Taxonomy" id="6412"/>
    <lineage>
        <taxon>Eukaryota</taxon>
        <taxon>Metazoa</taxon>
        <taxon>Spiralia</taxon>
        <taxon>Lophotrochozoa</taxon>
        <taxon>Annelida</taxon>
        <taxon>Clitellata</taxon>
        <taxon>Hirudinea</taxon>
        <taxon>Rhynchobdellida</taxon>
        <taxon>Glossiphoniidae</taxon>
        <taxon>Helobdella</taxon>
    </lineage>
</organism>
<keyword evidence="3" id="KW-1185">Reference proteome</keyword>
<name>T1FLG6_HELRO</name>
<dbReference type="InParanoid" id="T1FLG6"/>
<dbReference type="AlphaFoldDB" id="T1FLG6"/>
<evidence type="ECO:0000313" key="1">
    <source>
        <dbReference type="EMBL" id="ESO11238.1"/>
    </source>
</evidence>
<evidence type="ECO:0008006" key="4">
    <source>
        <dbReference type="Google" id="ProtNLM"/>
    </source>
</evidence>
<dbReference type="EMBL" id="AMQM01010673">
    <property type="status" value="NOT_ANNOTATED_CDS"/>
    <property type="molecule type" value="Genomic_DNA"/>
</dbReference>